<dbReference type="AlphaFoldDB" id="A0A6C1EGC8"/>
<dbReference type="PANTHER" id="PTHR12652:SF50">
    <property type="entry name" value="PEROXIN 11"/>
    <property type="match status" value="1"/>
</dbReference>
<gene>
    <name evidence="5" type="primary">PEX11_2</name>
    <name evidence="5" type="ORF">GRS66_010542</name>
</gene>
<keyword evidence="6" id="KW-1185">Reference proteome</keyword>
<dbReference type="Proteomes" id="UP000501346">
    <property type="component" value="Chromosome SeXV-SeVIII"/>
</dbReference>
<evidence type="ECO:0000256" key="1">
    <source>
        <dbReference type="ARBA" id="ARBA00022593"/>
    </source>
</evidence>
<comment type="subcellular location">
    <subcellularLocation>
        <location evidence="4">Peroxisome membrane</location>
    </subcellularLocation>
</comment>
<name>A0A6C1EGC8_SACPS</name>
<evidence type="ECO:0000256" key="3">
    <source>
        <dbReference type="ARBA" id="ARBA00023140"/>
    </source>
</evidence>
<sequence>MVCDTVVYHPSVMRFVKFLDGSAGREKILRLLQYLARFLAVQNSSVLARLLQTQFTTVRKFLRFLKPLNHLQAAAKFYDNKLASDNVIRVCNILKNVFFAAYLSLDQVNLLRILKVIPVTILTGKKVPRWSNWCWLFGLLSGLVMDLRKIQTSQSQITAFVSAKSQGQGGEKEDHKKVLGKAYQDRYAALRRLVWDAADSFIVLNNLGYLSSNEEYVALSGVVTSVFGMQDMWKATS</sequence>
<dbReference type="GO" id="GO:0016559">
    <property type="term" value="P:peroxisome fission"/>
    <property type="evidence" value="ECO:0007669"/>
    <property type="project" value="InterPro"/>
</dbReference>
<reference evidence="5 6" key="1">
    <citation type="journal article" date="2019" name="BMC Genomics">
        <title>Chromosome level assembly and comparative genome analysis confirm lager-brewing yeasts originated from a single hybridization.</title>
        <authorList>
            <person name="Salazar A.N."/>
            <person name="Gorter de Vries A.R."/>
            <person name="van den Broek M."/>
            <person name="Brouwers N."/>
            <person name="de la Torre Cortes P."/>
            <person name="Kuijpers N.G.A."/>
            <person name="Daran J.G."/>
            <person name="Abeel T."/>
        </authorList>
    </citation>
    <scope>NUCLEOTIDE SEQUENCE [LARGE SCALE GENOMIC DNA]</scope>
    <source>
        <strain evidence="5 6">CBS 1483</strain>
    </source>
</reference>
<dbReference type="OrthoDB" id="411017at2759"/>
<dbReference type="GO" id="GO:0005778">
    <property type="term" value="C:peroxisomal membrane"/>
    <property type="evidence" value="ECO:0007669"/>
    <property type="project" value="UniProtKB-SubCell"/>
</dbReference>
<evidence type="ECO:0000313" key="5">
    <source>
        <dbReference type="EMBL" id="QID87850.1"/>
    </source>
</evidence>
<evidence type="ECO:0000256" key="4">
    <source>
        <dbReference type="ARBA" id="ARBA00046271"/>
    </source>
</evidence>
<dbReference type="InterPro" id="IPR008733">
    <property type="entry name" value="PEX11"/>
</dbReference>
<dbReference type="EMBL" id="CP049012">
    <property type="protein sequence ID" value="QID87850.1"/>
    <property type="molecule type" value="Genomic_DNA"/>
</dbReference>
<dbReference type="PANTHER" id="PTHR12652">
    <property type="entry name" value="PEROXISOMAL BIOGENESIS FACTOR 11"/>
    <property type="match status" value="1"/>
</dbReference>
<dbReference type="Pfam" id="PF05648">
    <property type="entry name" value="PEX11"/>
    <property type="match status" value="1"/>
</dbReference>
<evidence type="ECO:0000313" key="6">
    <source>
        <dbReference type="Proteomes" id="UP000501346"/>
    </source>
</evidence>
<keyword evidence="3" id="KW-0576">Peroxisome</keyword>
<keyword evidence="2" id="KW-0472">Membrane</keyword>
<keyword evidence="1" id="KW-0962">Peroxisome biogenesis</keyword>
<proteinExistence type="predicted"/>
<accession>A0A6C1EGC8</accession>
<evidence type="ECO:0000256" key="2">
    <source>
        <dbReference type="ARBA" id="ARBA00023136"/>
    </source>
</evidence>
<protein>
    <submittedName>
        <fullName evidence="5">Peroxisomal membrane protein PMP27</fullName>
    </submittedName>
</protein>
<organism evidence="5 6">
    <name type="scientific">Saccharomyces pastorianus</name>
    <name type="common">Lager yeast</name>
    <name type="synonym">Saccharomyces cerevisiae x Saccharomyces eubayanus</name>
    <dbReference type="NCBI Taxonomy" id="27292"/>
    <lineage>
        <taxon>Eukaryota</taxon>
        <taxon>Fungi</taxon>
        <taxon>Dikarya</taxon>
        <taxon>Ascomycota</taxon>
        <taxon>Saccharomycotina</taxon>
        <taxon>Saccharomycetes</taxon>
        <taxon>Saccharomycetales</taxon>
        <taxon>Saccharomycetaceae</taxon>
        <taxon>Saccharomyces</taxon>
    </lineage>
</organism>